<name>A0AAU9P686_9ASTR</name>
<feature type="coiled-coil region" evidence="1">
    <location>
        <begin position="193"/>
        <end position="234"/>
    </location>
</feature>
<dbReference type="AlphaFoldDB" id="A0AAU9P686"/>
<sequence length="243" mass="27515">MKQLALNLVLESINVVRLFSNSSEVAKRGLSKISEQYSKQPAIVTTSQSLVPGGDSKFLFLKHQYGVRYTLTLVKVCSLYFSTFFEFPNCGLFQFLFASTFHFVYLLFRLHLGPPQLLILSTDIFHQLAEKPKSITTLSIEKMSDAYISMARKDRVESGEGTYFPALNVGLDKPSTLKFNEVDNESKNRLKELEESQAKISGLEETIERLDANLSNLESENQVLRQQALVASKNEDLIEETEK</sequence>
<organism evidence="2 3">
    <name type="scientific">Lactuca virosa</name>
    <dbReference type="NCBI Taxonomy" id="75947"/>
    <lineage>
        <taxon>Eukaryota</taxon>
        <taxon>Viridiplantae</taxon>
        <taxon>Streptophyta</taxon>
        <taxon>Embryophyta</taxon>
        <taxon>Tracheophyta</taxon>
        <taxon>Spermatophyta</taxon>
        <taxon>Magnoliopsida</taxon>
        <taxon>eudicotyledons</taxon>
        <taxon>Gunneridae</taxon>
        <taxon>Pentapetalae</taxon>
        <taxon>asterids</taxon>
        <taxon>campanulids</taxon>
        <taxon>Asterales</taxon>
        <taxon>Asteraceae</taxon>
        <taxon>Cichorioideae</taxon>
        <taxon>Cichorieae</taxon>
        <taxon>Lactucinae</taxon>
        <taxon>Lactuca</taxon>
    </lineage>
</organism>
<dbReference type="EMBL" id="CAKMRJ010005523">
    <property type="protein sequence ID" value="CAH1445762.1"/>
    <property type="molecule type" value="Genomic_DNA"/>
</dbReference>
<keyword evidence="3" id="KW-1185">Reference proteome</keyword>
<evidence type="ECO:0000313" key="2">
    <source>
        <dbReference type="EMBL" id="CAH1445762.1"/>
    </source>
</evidence>
<protein>
    <submittedName>
        <fullName evidence="2">Uncharacterized protein</fullName>
    </submittedName>
</protein>
<evidence type="ECO:0000313" key="3">
    <source>
        <dbReference type="Proteomes" id="UP001157418"/>
    </source>
</evidence>
<proteinExistence type="predicted"/>
<dbReference type="Proteomes" id="UP001157418">
    <property type="component" value="Unassembled WGS sequence"/>
</dbReference>
<gene>
    <name evidence="2" type="ORF">LVIROSA_LOCUS31506</name>
</gene>
<keyword evidence="1" id="KW-0175">Coiled coil</keyword>
<accession>A0AAU9P686</accession>
<reference evidence="2 3" key="1">
    <citation type="submission" date="2022-01" db="EMBL/GenBank/DDBJ databases">
        <authorList>
            <person name="Xiong W."/>
            <person name="Schranz E."/>
        </authorList>
    </citation>
    <scope>NUCLEOTIDE SEQUENCE [LARGE SCALE GENOMIC DNA]</scope>
</reference>
<evidence type="ECO:0000256" key="1">
    <source>
        <dbReference type="SAM" id="Coils"/>
    </source>
</evidence>
<comment type="caution">
    <text evidence="2">The sequence shown here is derived from an EMBL/GenBank/DDBJ whole genome shotgun (WGS) entry which is preliminary data.</text>
</comment>